<protein>
    <submittedName>
        <fullName evidence="6">WD domain, g-beta repeat domain-containing protein</fullName>
    </submittedName>
</protein>
<dbReference type="Gene3D" id="1.20.1280.50">
    <property type="match status" value="1"/>
</dbReference>
<dbReference type="InterPro" id="IPR020472">
    <property type="entry name" value="WD40_PAC1"/>
</dbReference>
<keyword evidence="2" id="KW-0677">Repeat</keyword>
<evidence type="ECO:0000313" key="7">
    <source>
        <dbReference type="Proteomes" id="UP001201812"/>
    </source>
</evidence>
<dbReference type="InterPro" id="IPR019775">
    <property type="entry name" value="WD40_repeat_CS"/>
</dbReference>
<dbReference type="CDD" id="cd00200">
    <property type="entry name" value="WD40"/>
    <property type="match status" value="1"/>
</dbReference>
<dbReference type="SMART" id="SM00256">
    <property type="entry name" value="FBOX"/>
    <property type="match status" value="1"/>
</dbReference>
<feature type="region of interest" description="Disordered" evidence="4">
    <location>
        <begin position="1"/>
        <end position="27"/>
    </location>
</feature>
<sequence length="500" mass="56931">MLPSSSSFPANEPPCSSNATNGTAHETAENVSKSLTDFYLIPRGYSSEEIAINAKQTRNWTSTLAIRDRIQLLDDIFADLSDPVELRYISSLLEGRVRRANDHGEPFVKLPRHLRLHILGFLDPVTLCNCMRVCRFWYELCSEPSLWRDLCHKPRGLYRMCSMELENEHLKRNMYEDGTVRWKQAFSQRYRLWRNWHAGRCVIRNFTGHDQGVSCVQFDSQRIVSGSTDSTIRIWDLKTNNNIGSVGQMTLTGHSQTVRCLHLQNGRLASGSNDFSIKIWDLTVNPSWSHVACRRTLLGHTNLVRCLQMASDKLVSGSYDHSLKIWSIETGQCITTLHGHTDSVLCLQYCQDGKRIVSGSSDNSIRCWDERVPNSCVMTIHNAHESAVTCLRFDQQRIVSGSVDRTIKMWNFETGKCVQTIDWKGSEGHTQVVRCLQIDSWRLVSGSDDKTIKVWKLNDGTRLCTLQAHTDGVTCVQFDDERIVSGSFDKVVKLWDFSAT</sequence>
<feature type="repeat" description="WD" evidence="3">
    <location>
        <begin position="426"/>
        <end position="465"/>
    </location>
</feature>
<evidence type="ECO:0000256" key="2">
    <source>
        <dbReference type="ARBA" id="ARBA00022737"/>
    </source>
</evidence>
<dbReference type="Proteomes" id="UP001201812">
    <property type="component" value="Unassembled WGS sequence"/>
</dbReference>
<accession>A0AAD4MYG7</accession>
<dbReference type="SMART" id="SM00320">
    <property type="entry name" value="WD40"/>
    <property type="match status" value="7"/>
</dbReference>
<feature type="domain" description="F-box" evidence="5">
    <location>
        <begin position="104"/>
        <end position="150"/>
    </location>
</feature>
<dbReference type="InterPro" id="IPR001680">
    <property type="entry name" value="WD40_rpt"/>
</dbReference>
<dbReference type="InterPro" id="IPR001810">
    <property type="entry name" value="F-box_dom"/>
</dbReference>
<dbReference type="SUPFAM" id="SSF50978">
    <property type="entry name" value="WD40 repeat-like"/>
    <property type="match status" value="1"/>
</dbReference>
<dbReference type="PROSITE" id="PS50082">
    <property type="entry name" value="WD_REPEATS_2"/>
    <property type="match status" value="7"/>
</dbReference>
<evidence type="ECO:0000256" key="3">
    <source>
        <dbReference type="PROSITE-ProRule" id="PRU00221"/>
    </source>
</evidence>
<evidence type="ECO:0000256" key="4">
    <source>
        <dbReference type="SAM" id="MobiDB-lite"/>
    </source>
</evidence>
<organism evidence="6 7">
    <name type="scientific">Ditylenchus destructor</name>
    <dbReference type="NCBI Taxonomy" id="166010"/>
    <lineage>
        <taxon>Eukaryota</taxon>
        <taxon>Metazoa</taxon>
        <taxon>Ecdysozoa</taxon>
        <taxon>Nematoda</taxon>
        <taxon>Chromadorea</taxon>
        <taxon>Rhabditida</taxon>
        <taxon>Tylenchina</taxon>
        <taxon>Tylenchomorpha</taxon>
        <taxon>Sphaerularioidea</taxon>
        <taxon>Anguinidae</taxon>
        <taxon>Anguininae</taxon>
        <taxon>Ditylenchus</taxon>
    </lineage>
</organism>
<feature type="repeat" description="WD" evidence="3">
    <location>
        <begin position="206"/>
        <end position="245"/>
    </location>
</feature>
<dbReference type="PROSITE" id="PS50294">
    <property type="entry name" value="WD_REPEATS_REGION"/>
    <property type="match status" value="7"/>
</dbReference>
<feature type="repeat" description="WD" evidence="3">
    <location>
        <begin position="466"/>
        <end position="500"/>
    </location>
</feature>
<dbReference type="SUPFAM" id="SSF81383">
    <property type="entry name" value="F-box domain"/>
    <property type="match status" value="1"/>
</dbReference>
<feature type="repeat" description="WD" evidence="3">
    <location>
        <begin position="381"/>
        <end position="420"/>
    </location>
</feature>
<dbReference type="FunFam" id="2.130.10.10:FF:001203">
    <property type="entry name" value="F-box/WD repeat-containing protein 1A"/>
    <property type="match status" value="2"/>
</dbReference>
<dbReference type="Gene3D" id="2.130.10.10">
    <property type="entry name" value="YVTN repeat-like/Quinoprotein amine dehydrogenase"/>
    <property type="match status" value="3"/>
</dbReference>
<keyword evidence="1 3" id="KW-0853">WD repeat</keyword>
<dbReference type="InterPro" id="IPR036047">
    <property type="entry name" value="F-box-like_dom_sf"/>
</dbReference>
<feature type="repeat" description="WD" evidence="3">
    <location>
        <begin position="337"/>
        <end position="369"/>
    </location>
</feature>
<comment type="caution">
    <text evidence="6">The sequence shown here is derived from an EMBL/GenBank/DDBJ whole genome shotgun (WGS) entry which is preliminary data.</text>
</comment>
<keyword evidence="7" id="KW-1185">Reference proteome</keyword>
<dbReference type="EMBL" id="JAKKPZ010000057">
    <property type="protein sequence ID" value="KAI1705355.1"/>
    <property type="molecule type" value="Genomic_DNA"/>
</dbReference>
<dbReference type="InterPro" id="IPR053299">
    <property type="entry name" value="ASTRA_WD_repeat"/>
</dbReference>
<proteinExistence type="predicted"/>
<dbReference type="AlphaFoldDB" id="A0AAD4MYG7"/>
<dbReference type="Pfam" id="PF12937">
    <property type="entry name" value="F-box-like"/>
    <property type="match status" value="1"/>
</dbReference>
<reference evidence="6" key="1">
    <citation type="submission" date="2022-01" db="EMBL/GenBank/DDBJ databases">
        <title>Genome Sequence Resource for Two Populations of Ditylenchus destructor, the Migratory Endoparasitic Phytonematode.</title>
        <authorList>
            <person name="Zhang H."/>
            <person name="Lin R."/>
            <person name="Xie B."/>
        </authorList>
    </citation>
    <scope>NUCLEOTIDE SEQUENCE</scope>
    <source>
        <strain evidence="6">BazhouSP</strain>
    </source>
</reference>
<dbReference type="InterPro" id="IPR015943">
    <property type="entry name" value="WD40/YVTN_repeat-like_dom_sf"/>
</dbReference>
<evidence type="ECO:0000313" key="6">
    <source>
        <dbReference type="EMBL" id="KAI1705355.1"/>
    </source>
</evidence>
<evidence type="ECO:0000256" key="1">
    <source>
        <dbReference type="ARBA" id="ARBA00022574"/>
    </source>
</evidence>
<dbReference type="PANTHER" id="PTHR44156">
    <property type="entry name" value="SUPERNUMERARY LIMBS, ISOFORM B-RELATED"/>
    <property type="match status" value="1"/>
</dbReference>
<name>A0AAD4MYG7_9BILA</name>
<dbReference type="InterPro" id="IPR036322">
    <property type="entry name" value="WD40_repeat_dom_sf"/>
</dbReference>
<dbReference type="PRINTS" id="PR00320">
    <property type="entry name" value="GPROTEINBRPT"/>
</dbReference>
<evidence type="ECO:0000259" key="5">
    <source>
        <dbReference type="PROSITE" id="PS50181"/>
    </source>
</evidence>
<gene>
    <name evidence="6" type="ORF">DdX_13670</name>
</gene>
<dbReference type="PROSITE" id="PS50181">
    <property type="entry name" value="FBOX"/>
    <property type="match status" value="1"/>
</dbReference>
<feature type="repeat" description="WD" evidence="3">
    <location>
        <begin position="297"/>
        <end position="336"/>
    </location>
</feature>
<dbReference type="Pfam" id="PF00400">
    <property type="entry name" value="WD40"/>
    <property type="match status" value="7"/>
</dbReference>
<dbReference type="CDD" id="cd09917">
    <property type="entry name" value="F-box_SF"/>
    <property type="match status" value="1"/>
</dbReference>
<feature type="repeat" description="WD" evidence="3">
    <location>
        <begin position="251"/>
        <end position="282"/>
    </location>
</feature>
<dbReference type="PROSITE" id="PS00678">
    <property type="entry name" value="WD_REPEATS_1"/>
    <property type="match status" value="4"/>
</dbReference>